<dbReference type="InterPro" id="IPR050066">
    <property type="entry name" value="UvrABC_protein_C"/>
</dbReference>
<keyword evidence="1" id="KW-0742">SOS response</keyword>
<dbReference type="RefSeq" id="WP_213498317.1">
    <property type="nucleotide sequence ID" value="NZ_CP074694.1"/>
</dbReference>
<dbReference type="GO" id="GO:0009380">
    <property type="term" value="C:excinuclease repair complex"/>
    <property type="evidence" value="ECO:0007669"/>
    <property type="project" value="TreeGrafter"/>
</dbReference>
<dbReference type="SUPFAM" id="SSF82771">
    <property type="entry name" value="GIY-YIG endonuclease"/>
    <property type="match status" value="1"/>
</dbReference>
<feature type="domain" description="GIY-YIG" evidence="3">
    <location>
        <begin position="55"/>
        <end position="133"/>
    </location>
</feature>
<dbReference type="SUPFAM" id="SSF46600">
    <property type="entry name" value="C-terminal UvrC-binding domain of UvrB"/>
    <property type="match status" value="1"/>
</dbReference>
<keyword evidence="5" id="KW-1185">Reference proteome</keyword>
<protein>
    <submittedName>
        <fullName evidence="4">GIY-YIG nuclease family protein</fullName>
    </submittedName>
</protein>
<dbReference type="AlphaFoldDB" id="A0A8E6EZ68"/>
<gene>
    <name evidence="4" type="ORF">KIH39_05810</name>
</gene>
<dbReference type="GO" id="GO:0009432">
    <property type="term" value="P:SOS response"/>
    <property type="evidence" value="ECO:0007669"/>
    <property type="project" value="UniProtKB-KW"/>
</dbReference>
<sequence length="402" mass="45930">MLERKDSHSSLFDTPAFAGFGPTHLHPPEFQPAMDQVRGRAPSILKNAIREKAPKLPGIYGMMDARDMLIYVGKAKSLRSRLLSYFRTKSRDPKAGKIIARTRKIVWETTPNEFSALLRELEQIQINRPRFNVIGQPGMRRYVYMCIGRTPAPTLYATTRPTGKELACFGPFSGSRRVTKAARFLNDLFRLRDCSQKQKMHFADQPSLFDVLPTPGCIRFEISTCSGPCVGGCSRRGYSQQIKRAKEFMQGTDIEPIQKLEREMFHLAENLEFERASTVKEKLDSLSWLRERLGFLQRAREEHSFVYSCTGLEGRPVWYIIHRGVVTGARFEPRNKKSREKLLAEIAKSFTDPLRVKQSALRCFDSVLLVAAWFRKYPQERDKLLMGEGNSTTGRTKLLPAG</sequence>
<dbReference type="InterPro" id="IPR047296">
    <property type="entry name" value="GIY-YIG_UvrC_Cho"/>
</dbReference>
<dbReference type="SMART" id="SM00465">
    <property type="entry name" value="GIYc"/>
    <property type="match status" value="1"/>
</dbReference>
<dbReference type="PANTHER" id="PTHR30562">
    <property type="entry name" value="UVRC/OXIDOREDUCTASE"/>
    <property type="match status" value="1"/>
</dbReference>
<dbReference type="InterPro" id="IPR001943">
    <property type="entry name" value="UVR_dom"/>
</dbReference>
<dbReference type="CDD" id="cd10434">
    <property type="entry name" value="GIY-YIG_UvrC_Cho"/>
    <property type="match status" value="1"/>
</dbReference>
<evidence type="ECO:0000313" key="4">
    <source>
        <dbReference type="EMBL" id="QVL33428.1"/>
    </source>
</evidence>
<dbReference type="EMBL" id="CP074694">
    <property type="protein sequence ID" value="QVL33428.1"/>
    <property type="molecule type" value="Genomic_DNA"/>
</dbReference>
<dbReference type="GO" id="GO:0006289">
    <property type="term" value="P:nucleotide-excision repair"/>
    <property type="evidence" value="ECO:0007669"/>
    <property type="project" value="InterPro"/>
</dbReference>
<dbReference type="PROSITE" id="PS50151">
    <property type="entry name" value="UVR"/>
    <property type="match status" value="1"/>
</dbReference>
<dbReference type="KEGG" id="tsph:KIH39_05810"/>
<proteinExistence type="predicted"/>
<evidence type="ECO:0000313" key="5">
    <source>
        <dbReference type="Proteomes" id="UP000676194"/>
    </source>
</evidence>
<name>A0A8E6EZ68_9BACT</name>
<dbReference type="PROSITE" id="PS50164">
    <property type="entry name" value="GIY_YIG"/>
    <property type="match status" value="1"/>
</dbReference>
<dbReference type="InterPro" id="IPR036876">
    <property type="entry name" value="UVR_dom_sf"/>
</dbReference>
<dbReference type="Gene3D" id="3.40.1440.10">
    <property type="entry name" value="GIY-YIG endonuclease"/>
    <property type="match status" value="1"/>
</dbReference>
<dbReference type="InterPro" id="IPR035901">
    <property type="entry name" value="GIY-YIG_endonuc_sf"/>
</dbReference>
<dbReference type="Pfam" id="PF01541">
    <property type="entry name" value="GIY-YIG"/>
    <property type="match status" value="1"/>
</dbReference>
<evidence type="ECO:0000259" key="2">
    <source>
        <dbReference type="PROSITE" id="PS50151"/>
    </source>
</evidence>
<dbReference type="PANTHER" id="PTHR30562:SF1">
    <property type="entry name" value="UVRABC SYSTEM PROTEIN C"/>
    <property type="match status" value="1"/>
</dbReference>
<feature type="domain" description="UVR" evidence="2">
    <location>
        <begin position="254"/>
        <end position="289"/>
    </location>
</feature>
<organism evidence="4 5">
    <name type="scientific">Telmatocola sphagniphila</name>
    <dbReference type="NCBI Taxonomy" id="1123043"/>
    <lineage>
        <taxon>Bacteria</taxon>
        <taxon>Pseudomonadati</taxon>
        <taxon>Planctomycetota</taxon>
        <taxon>Planctomycetia</taxon>
        <taxon>Gemmatales</taxon>
        <taxon>Gemmataceae</taxon>
    </lineage>
</organism>
<dbReference type="Proteomes" id="UP000676194">
    <property type="component" value="Chromosome"/>
</dbReference>
<dbReference type="Gene3D" id="4.10.860.10">
    <property type="entry name" value="UVR domain"/>
    <property type="match status" value="1"/>
</dbReference>
<keyword evidence="1" id="KW-0227">DNA damage</keyword>
<reference evidence="4" key="1">
    <citation type="submission" date="2021-05" db="EMBL/GenBank/DDBJ databases">
        <title>Complete genome sequence of the cellulolytic planctomycete Telmatocola sphagniphila SP2T and characterization of the first cellulase from planctomycetes.</title>
        <authorList>
            <person name="Rakitin A.L."/>
            <person name="Beletsky A.V."/>
            <person name="Naumoff D.G."/>
            <person name="Kulichevskaya I.S."/>
            <person name="Mardanov A.V."/>
            <person name="Ravin N.V."/>
            <person name="Dedysh S.N."/>
        </authorList>
    </citation>
    <scope>NUCLEOTIDE SEQUENCE</scope>
    <source>
        <strain evidence="4">SP2T</strain>
    </source>
</reference>
<evidence type="ECO:0000256" key="1">
    <source>
        <dbReference type="ARBA" id="ARBA00023236"/>
    </source>
</evidence>
<evidence type="ECO:0000259" key="3">
    <source>
        <dbReference type="PROSITE" id="PS50164"/>
    </source>
</evidence>
<dbReference type="InterPro" id="IPR000305">
    <property type="entry name" value="GIY-YIG_endonuc"/>
</dbReference>
<accession>A0A8E6EZ68</accession>